<feature type="compositionally biased region" description="Acidic residues" evidence="1">
    <location>
        <begin position="108"/>
        <end position="117"/>
    </location>
</feature>
<reference evidence="2" key="1">
    <citation type="journal article" date="2014" name="Int. J. Syst. Evol. Microbiol.">
        <title>Complete genome sequence of Corynebacterium casei LMG S-19264T (=DSM 44701T), isolated from a smear-ripened cheese.</title>
        <authorList>
            <consortium name="US DOE Joint Genome Institute (JGI-PGF)"/>
            <person name="Walter F."/>
            <person name="Albersmeier A."/>
            <person name="Kalinowski J."/>
            <person name="Ruckert C."/>
        </authorList>
    </citation>
    <scope>NUCLEOTIDE SEQUENCE</scope>
    <source>
        <strain evidence="2">CGMCC 1.15880</strain>
    </source>
</reference>
<dbReference type="AlphaFoldDB" id="A0A916QTH8"/>
<accession>A0A916QTH8</accession>
<evidence type="ECO:0000256" key="1">
    <source>
        <dbReference type="SAM" id="MobiDB-lite"/>
    </source>
</evidence>
<feature type="region of interest" description="Disordered" evidence="1">
    <location>
        <begin position="104"/>
        <end position="323"/>
    </location>
</feature>
<comment type="caution">
    <text evidence="2">The sequence shown here is derived from an EMBL/GenBank/DDBJ whole genome shotgun (WGS) entry which is preliminary data.</text>
</comment>
<name>A0A916QTH8_9RHOB</name>
<protein>
    <submittedName>
        <fullName evidence="2">Uncharacterized protein</fullName>
    </submittedName>
</protein>
<evidence type="ECO:0000313" key="3">
    <source>
        <dbReference type="Proteomes" id="UP000628017"/>
    </source>
</evidence>
<dbReference type="EMBL" id="BMKA01000002">
    <property type="protein sequence ID" value="GGA12555.1"/>
    <property type="molecule type" value="Genomic_DNA"/>
</dbReference>
<proteinExistence type="predicted"/>
<feature type="region of interest" description="Disordered" evidence="1">
    <location>
        <begin position="21"/>
        <end position="58"/>
    </location>
</feature>
<reference evidence="2" key="2">
    <citation type="submission" date="2020-09" db="EMBL/GenBank/DDBJ databases">
        <authorList>
            <person name="Sun Q."/>
            <person name="Zhou Y."/>
        </authorList>
    </citation>
    <scope>NUCLEOTIDE SEQUENCE</scope>
    <source>
        <strain evidence="2">CGMCC 1.15880</strain>
    </source>
</reference>
<sequence length="376" mass="41374">MSETGRKMDVEDVLSSIRRLVSEEARSAPDTKTPAASQKPTVAETRQDDAPKGPDKLVLTPSLRVSEALSPTPVAAEIEQRIADIESLVMAEAVESSKEEIARAVELQDTDEDEDYHDDPATQMAELVGAHTQRPQTYAQPVPRTEPTPEQHTAAESALERLDLPERESPRKEPPLSANIAGAPRQEPVEETASHAFTEKTKDSGPKPEDAPVSEMMEGLVSFDFVEAEAPEEDDLDGFDTDALADADDTSDETENFPTHSPFPAQEDQEEPATEEPPQAEGLTATIVERPEPTPEPTAQPDPAPNRPHADSALFDEPVDYTEGEDGFLDEEALREMVSDMVRSELQGELGDRITRNVRKLVRREIHRALASREFE</sequence>
<dbReference type="Proteomes" id="UP000628017">
    <property type="component" value="Unassembled WGS sequence"/>
</dbReference>
<organism evidence="2 3">
    <name type="scientific">Neptunicoccus cionae</name>
    <dbReference type="NCBI Taxonomy" id="2035344"/>
    <lineage>
        <taxon>Bacteria</taxon>
        <taxon>Pseudomonadati</taxon>
        <taxon>Pseudomonadota</taxon>
        <taxon>Alphaproteobacteria</taxon>
        <taxon>Rhodobacterales</taxon>
        <taxon>Paracoccaceae</taxon>
        <taxon>Neptunicoccus</taxon>
    </lineage>
</organism>
<keyword evidence="3" id="KW-1185">Reference proteome</keyword>
<dbReference type="RefSeq" id="WP_188671707.1">
    <property type="nucleotide sequence ID" value="NZ_BMKA01000002.1"/>
</dbReference>
<feature type="compositionally biased region" description="Basic and acidic residues" evidence="1">
    <location>
        <begin position="45"/>
        <end position="55"/>
    </location>
</feature>
<gene>
    <name evidence="2" type="ORF">GCM10011498_10550</name>
</gene>
<evidence type="ECO:0000313" key="2">
    <source>
        <dbReference type="EMBL" id="GGA12555.1"/>
    </source>
</evidence>
<feature type="compositionally biased region" description="Pro residues" evidence="1">
    <location>
        <begin position="294"/>
        <end position="306"/>
    </location>
</feature>
<feature type="compositionally biased region" description="Acidic residues" evidence="1">
    <location>
        <begin position="226"/>
        <end position="255"/>
    </location>
</feature>
<feature type="compositionally biased region" description="Basic and acidic residues" evidence="1">
    <location>
        <begin position="197"/>
        <end position="210"/>
    </location>
</feature>
<feature type="compositionally biased region" description="Basic and acidic residues" evidence="1">
    <location>
        <begin position="158"/>
        <end position="174"/>
    </location>
</feature>